<dbReference type="HOGENOM" id="CLU_018816_15_2_6"/>
<gene>
    <name evidence="9" type="ordered locus">swp_2440</name>
</gene>
<dbReference type="InterPro" id="IPR058634">
    <property type="entry name" value="AaeA-lik-b-barrel"/>
</dbReference>
<dbReference type="GO" id="GO:0016020">
    <property type="term" value="C:membrane"/>
    <property type="evidence" value="ECO:0007669"/>
    <property type="project" value="InterPro"/>
</dbReference>
<dbReference type="Proteomes" id="UP000000753">
    <property type="component" value="Chromosome"/>
</dbReference>
<dbReference type="KEGG" id="swp:swp_2440"/>
<evidence type="ECO:0000259" key="8">
    <source>
        <dbReference type="Pfam" id="PF25963"/>
    </source>
</evidence>
<keyword evidence="3 6" id="KW-1133">Transmembrane helix</keyword>
<evidence type="ECO:0000256" key="5">
    <source>
        <dbReference type="SAM" id="Coils"/>
    </source>
</evidence>
<dbReference type="EMBL" id="CP000472">
    <property type="protein sequence ID" value="ACJ29183.1"/>
    <property type="molecule type" value="Genomic_DNA"/>
</dbReference>
<evidence type="ECO:0000256" key="1">
    <source>
        <dbReference type="ARBA" id="ARBA00009477"/>
    </source>
</evidence>
<sequence length="279" mass="31449">MMTIILVLASIGFSYYLWVFYMVSPWTRDARVHADISHIASQIAGKVKQIHVSTDERVSKDQLLFELEGDDQVIALAKARAALEQGEYQLKLLQDEELRLLGIRGNLVSEDEREKANTSVKEQQAEVKVLTADLSQAQLNIKRTKIYAPHAGYISALDFTQGQVVTPGQQVLALIDLNSFTVKAYFEETRIRELRSGQKARIRLMGRDDIILNGTVISIARGINNNNETKGSQQLPDVQQTFPWIRLAQRVPVTIEFDDQQRVQQLHLFSGSTASVVIE</sequence>
<keyword evidence="4 6" id="KW-0472">Membrane</keyword>
<dbReference type="Gene3D" id="2.40.30.170">
    <property type="match status" value="1"/>
</dbReference>
<dbReference type="Pfam" id="PF25917">
    <property type="entry name" value="BSH_RND"/>
    <property type="match status" value="1"/>
</dbReference>
<feature type="coiled-coil region" evidence="5">
    <location>
        <begin position="76"/>
        <end position="140"/>
    </location>
</feature>
<evidence type="ECO:0000259" key="7">
    <source>
        <dbReference type="Pfam" id="PF25917"/>
    </source>
</evidence>
<organism evidence="9 10">
    <name type="scientific">Shewanella piezotolerans (strain WP3 / JCM 13877)</name>
    <dbReference type="NCBI Taxonomy" id="225849"/>
    <lineage>
        <taxon>Bacteria</taxon>
        <taxon>Pseudomonadati</taxon>
        <taxon>Pseudomonadota</taxon>
        <taxon>Gammaproteobacteria</taxon>
        <taxon>Alteromonadales</taxon>
        <taxon>Shewanellaceae</taxon>
        <taxon>Shewanella</taxon>
    </lineage>
</organism>
<dbReference type="SUPFAM" id="SSF111369">
    <property type="entry name" value="HlyD-like secretion proteins"/>
    <property type="match status" value="1"/>
</dbReference>
<accession>B8CMC6</accession>
<dbReference type="InterPro" id="IPR050393">
    <property type="entry name" value="MFP_Efflux_Pump"/>
</dbReference>
<evidence type="ECO:0000313" key="9">
    <source>
        <dbReference type="EMBL" id="ACJ29183.1"/>
    </source>
</evidence>
<evidence type="ECO:0000256" key="4">
    <source>
        <dbReference type="ARBA" id="ARBA00023136"/>
    </source>
</evidence>
<dbReference type="eggNOG" id="COG1566">
    <property type="taxonomic scope" value="Bacteria"/>
</dbReference>
<dbReference type="PANTHER" id="PTHR30367:SF1">
    <property type="entry name" value="MULTIDRUG RESISTANCE PROTEIN MDTN"/>
    <property type="match status" value="1"/>
</dbReference>
<feature type="domain" description="p-hydroxybenzoic acid efflux pump subunit AaeA-like beta-barrel" evidence="8">
    <location>
        <begin position="179"/>
        <end position="278"/>
    </location>
</feature>
<feature type="domain" description="Multidrug resistance protein MdtA-like barrel-sandwich hybrid" evidence="7">
    <location>
        <begin position="38"/>
        <end position="174"/>
    </location>
</feature>
<protein>
    <submittedName>
        <fullName evidence="9">HlyD family secretion protein</fullName>
    </submittedName>
</protein>
<dbReference type="PANTHER" id="PTHR30367">
    <property type="entry name" value="P-HYDROXYBENZOIC ACID EFFLUX PUMP SUBUNIT AAEA-RELATED"/>
    <property type="match status" value="1"/>
</dbReference>
<dbReference type="GO" id="GO:0022857">
    <property type="term" value="F:transmembrane transporter activity"/>
    <property type="evidence" value="ECO:0007669"/>
    <property type="project" value="InterPro"/>
</dbReference>
<name>B8CMC6_SHEPW</name>
<dbReference type="Pfam" id="PF25963">
    <property type="entry name" value="Beta-barrel_AAEA"/>
    <property type="match status" value="1"/>
</dbReference>
<keyword evidence="10" id="KW-1185">Reference proteome</keyword>
<dbReference type="InterPro" id="IPR006143">
    <property type="entry name" value="RND_pump_MFP"/>
</dbReference>
<evidence type="ECO:0000313" key="10">
    <source>
        <dbReference type="Proteomes" id="UP000000753"/>
    </source>
</evidence>
<feature type="transmembrane region" description="Helical" evidence="6">
    <location>
        <begin position="6"/>
        <end position="23"/>
    </location>
</feature>
<comment type="similarity">
    <text evidence="1">Belongs to the membrane fusion protein (MFP) (TC 8.A.1) family.</text>
</comment>
<evidence type="ECO:0000256" key="2">
    <source>
        <dbReference type="ARBA" id="ARBA00022692"/>
    </source>
</evidence>
<keyword evidence="5" id="KW-0175">Coiled coil</keyword>
<dbReference type="AlphaFoldDB" id="B8CMC6"/>
<evidence type="ECO:0000256" key="6">
    <source>
        <dbReference type="SAM" id="Phobius"/>
    </source>
</evidence>
<evidence type="ECO:0000256" key="3">
    <source>
        <dbReference type="ARBA" id="ARBA00022989"/>
    </source>
</evidence>
<dbReference type="STRING" id="225849.swp_2440"/>
<dbReference type="Gene3D" id="2.40.50.100">
    <property type="match status" value="1"/>
</dbReference>
<dbReference type="NCBIfam" id="TIGR01730">
    <property type="entry name" value="RND_mfp"/>
    <property type="match status" value="1"/>
</dbReference>
<keyword evidence="2 6" id="KW-0812">Transmembrane</keyword>
<reference evidence="9 10" key="1">
    <citation type="journal article" date="2008" name="PLoS ONE">
        <title>Environmental adaptation: genomic analysis of the piezotolerant and psychrotolerant deep-sea iron reducing bacterium Shewanella piezotolerans WP3.</title>
        <authorList>
            <person name="Wang F."/>
            <person name="Wang J."/>
            <person name="Jian H."/>
            <person name="Zhang B."/>
            <person name="Li S."/>
            <person name="Wang F."/>
            <person name="Zeng X."/>
            <person name="Gao L."/>
            <person name="Bartlett D.H."/>
            <person name="Yu J."/>
            <person name="Hu S."/>
            <person name="Xiao X."/>
        </authorList>
    </citation>
    <scope>NUCLEOTIDE SEQUENCE [LARGE SCALE GENOMIC DNA]</scope>
    <source>
        <strain evidence="10">WP3 / JCM 13877</strain>
    </source>
</reference>
<proteinExistence type="inferred from homology"/>
<dbReference type="InterPro" id="IPR058625">
    <property type="entry name" value="MdtA-like_BSH"/>
</dbReference>